<proteinExistence type="inferred from homology"/>
<evidence type="ECO:0000259" key="9">
    <source>
        <dbReference type="Pfam" id="PF07715"/>
    </source>
</evidence>
<sequence precursor="true">MLSLSSLGRPVARLSLRAGRRRRSACALLLLAAFGTAAHAVIVRGHVTDVLGRPVPGARVQLIESGKVSAIAYSEEDGSYEIRYAGAGRFILLGSIRGFFPSIGEDFYSGTTDVLEKDVVMATNTVRQEVSVAATGIPTPLPQLTAPVSVIQGETLDTRLGVVDEMRQIPGAFLVQTGQTGGVTSLFLRGGNSTANLVMIDGVPADDVGGTFDFGTVSSTAVGRMELLRGPDSAMYGTDAGSSVISIETPRGTTAVPLLTYSGDAGNLHTWRNEATLSGTLQKFDYFGAVSRLDTSNALQLDRYHSVTSALNLGYDINGNTQVRFTIRNADSATGVPGPHDFWGISDDSKLGDQDLYSGLTLENRYKGNWHNLFRYSIARKREQQQQFGQQGTPITFEQGQPDQYTAYFGPVVTIRGANGYTATGQTEVYGDNTDQDSNRDQLYYQSDYSFSRHFIGLFGFRYDNERGSFNDADIFEHEKTQRTNFEYNLQFQGEFFSRLFYSAGGAVEKNHLYGIAGTPRLGLTYVPVRPSGKLFHGTRLRANFATGVQEPTLAIEFQSLYTQLLNAGDTADIALYHVTPQSAQRSRTYDVGIDQNILGEKLTLKAGYFHNVFDRQLEGVGNAALAQYFNLNINPGVGLYEAYLNSLAYRAQGEEIELAWQPKPSVLVRGGYTNLDSRVLQSFASDAVAAAEGTPTENPNLAGIAIGAESPLVGARPFRRAPSTGYFDAQYMRRKFTVALKGALASRSDDSTYLGYSDATGGNTLLLPNHDLDFGYVKLDLGMTYAMPHHLLFFTQIDNLLNNQHIGPIGYPGLPLTFRSGLKIRLGGN</sequence>
<dbReference type="InterPro" id="IPR008969">
    <property type="entry name" value="CarboxyPept-like_regulatory"/>
</dbReference>
<evidence type="ECO:0000256" key="7">
    <source>
        <dbReference type="ARBA" id="ARBA00023237"/>
    </source>
</evidence>
<dbReference type="Pfam" id="PF07715">
    <property type="entry name" value="Plug"/>
    <property type="match status" value="1"/>
</dbReference>
<dbReference type="HOGENOM" id="CLU_358518_0_0_0"/>
<dbReference type="STRING" id="682795.AciX8_1858"/>
<dbReference type="EMBL" id="CP003130">
    <property type="protein sequence ID" value="AEU36194.1"/>
    <property type="molecule type" value="Genomic_DNA"/>
</dbReference>
<keyword evidence="7 8" id="KW-0998">Cell outer membrane</keyword>
<dbReference type="Gene3D" id="2.40.170.20">
    <property type="entry name" value="TonB-dependent receptor, beta-barrel domain"/>
    <property type="match status" value="1"/>
</dbReference>
<dbReference type="AlphaFoldDB" id="G8NRB6"/>
<organism evidence="10 11">
    <name type="scientific">Granulicella mallensis (strain ATCC BAA-1857 / DSM 23137 / MP5ACTX8)</name>
    <dbReference type="NCBI Taxonomy" id="682795"/>
    <lineage>
        <taxon>Bacteria</taxon>
        <taxon>Pseudomonadati</taxon>
        <taxon>Acidobacteriota</taxon>
        <taxon>Terriglobia</taxon>
        <taxon>Terriglobales</taxon>
        <taxon>Acidobacteriaceae</taxon>
        <taxon>Granulicella</taxon>
    </lineage>
</organism>
<comment type="similarity">
    <text evidence="8">Belongs to the TonB-dependent receptor family.</text>
</comment>
<feature type="domain" description="TonB-dependent receptor plug" evidence="9">
    <location>
        <begin position="144"/>
        <end position="241"/>
    </location>
</feature>
<dbReference type="InterPro" id="IPR037066">
    <property type="entry name" value="Plug_dom_sf"/>
</dbReference>
<accession>G8NRB6</accession>
<keyword evidence="11" id="KW-1185">Reference proteome</keyword>
<dbReference type="SUPFAM" id="SSF49464">
    <property type="entry name" value="Carboxypeptidase regulatory domain-like"/>
    <property type="match status" value="1"/>
</dbReference>
<dbReference type="InterPro" id="IPR036942">
    <property type="entry name" value="Beta-barrel_TonB_sf"/>
</dbReference>
<protein>
    <submittedName>
        <fullName evidence="10">TonB-dependent receptor plug</fullName>
    </submittedName>
</protein>
<evidence type="ECO:0000256" key="4">
    <source>
        <dbReference type="ARBA" id="ARBA00022692"/>
    </source>
</evidence>
<keyword evidence="5" id="KW-0732">Signal</keyword>
<dbReference type="SUPFAM" id="SSF56935">
    <property type="entry name" value="Porins"/>
    <property type="match status" value="1"/>
</dbReference>
<keyword evidence="3 8" id="KW-1134">Transmembrane beta strand</keyword>
<dbReference type="Proteomes" id="UP000007113">
    <property type="component" value="Chromosome"/>
</dbReference>
<dbReference type="PANTHER" id="PTHR30069:SF29">
    <property type="entry name" value="HEMOGLOBIN AND HEMOGLOBIN-HAPTOGLOBIN-BINDING PROTEIN 1-RELATED"/>
    <property type="match status" value="1"/>
</dbReference>
<dbReference type="RefSeq" id="WP_014265073.1">
    <property type="nucleotide sequence ID" value="NC_016631.1"/>
</dbReference>
<name>G8NRB6_GRAMM</name>
<evidence type="ECO:0000256" key="3">
    <source>
        <dbReference type="ARBA" id="ARBA00022452"/>
    </source>
</evidence>
<dbReference type="eggNOG" id="COG4206">
    <property type="taxonomic scope" value="Bacteria"/>
</dbReference>
<evidence type="ECO:0000256" key="1">
    <source>
        <dbReference type="ARBA" id="ARBA00004571"/>
    </source>
</evidence>
<keyword evidence="2 8" id="KW-0813">Transport</keyword>
<dbReference type="KEGG" id="gma:AciX8_1858"/>
<dbReference type="Gene3D" id="2.170.130.10">
    <property type="entry name" value="TonB-dependent receptor, plug domain"/>
    <property type="match status" value="1"/>
</dbReference>
<dbReference type="PROSITE" id="PS52016">
    <property type="entry name" value="TONB_DEPENDENT_REC_3"/>
    <property type="match status" value="1"/>
</dbReference>
<evidence type="ECO:0000256" key="8">
    <source>
        <dbReference type="PROSITE-ProRule" id="PRU01360"/>
    </source>
</evidence>
<dbReference type="GO" id="GO:0044718">
    <property type="term" value="P:siderophore transmembrane transport"/>
    <property type="evidence" value="ECO:0007669"/>
    <property type="project" value="TreeGrafter"/>
</dbReference>
<keyword evidence="10" id="KW-0675">Receptor</keyword>
<dbReference type="PANTHER" id="PTHR30069">
    <property type="entry name" value="TONB-DEPENDENT OUTER MEMBRANE RECEPTOR"/>
    <property type="match status" value="1"/>
</dbReference>
<reference evidence="10 11" key="1">
    <citation type="submission" date="2011-11" db="EMBL/GenBank/DDBJ databases">
        <title>Complete sequence of Granulicella mallensis MP5ACTX8.</title>
        <authorList>
            <consortium name="US DOE Joint Genome Institute"/>
            <person name="Lucas S."/>
            <person name="Copeland A."/>
            <person name="Lapidus A."/>
            <person name="Cheng J.-F."/>
            <person name="Goodwin L."/>
            <person name="Pitluck S."/>
            <person name="Peters L."/>
            <person name="Lu M."/>
            <person name="Detter J.C."/>
            <person name="Han C."/>
            <person name="Tapia R."/>
            <person name="Land M."/>
            <person name="Hauser L."/>
            <person name="Kyrpides N."/>
            <person name="Ivanova N."/>
            <person name="Mikhailova N."/>
            <person name="Pagani I."/>
            <person name="Rawat S."/>
            <person name="Mannisto M."/>
            <person name="Haggblom M."/>
            <person name="Woyke T."/>
        </authorList>
    </citation>
    <scope>NUCLEOTIDE SEQUENCE [LARGE SCALE GENOMIC DNA]</scope>
    <source>
        <strain evidence="11">ATCC BAA-1857 / DSM 23137 / MP5ACTX8</strain>
    </source>
</reference>
<dbReference type="InterPro" id="IPR012910">
    <property type="entry name" value="Plug_dom"/>
</dbReference>
<keyword evidence="6 8" id="KW-0472">Membrane</keyword>
<evidence type="ECO:0000256" key="2">
    <source>
        <dbReference type="ARBA" id="ARBA00022448"/>
    </source>
</evidence>
<dbReference type="GO" id="GO:0009279">
    <property type="term" value="C:cell outer membrane"/>
    <property type="evidence" value="ECO:0007669"/>
    <property type="project" value="UniProtKB-SubCell"/>
</dbReference>
<evidence type="ECO:0000313" key="11">
    <source>
        <dbReference type="Proteomes" id="UP000007113"/>
    </source>
</evidence>
<dbReference type="OrthoDB" id="9800913at2"/>
<comment type="subcellular location">
    <subcellularLocation>
        <location evidence="1 8">Cell outer membrane</location>
        <topology evidence="1 8">Multi-pass membrane protein</topology>
    </subcellularLocation>
</comment>
<gene>
    <name evidence="10" type="ordered locus">AciX8_1858</name>
</gene>
<evidence type="ECO:0000256" key="6">
    <source>
        <dbReference type="ARBA" id="ARBA00023136"/>
    </source>
</evidence>
<keyword evidence="4 8" id="KW-0812">Transmembrane</keyword>
<evidence type="ECO:0000313" key="10">
    <source>
        <dbReference type="EMBL" id="AEU36194.1"/>
    </source>
</evidence>
<evidence type="ECO:0000256" key="5">
    <source>
        <dbReference type="ARBA" id="ARBA00022729"/>
    </source>
</evidence>
<dbReference type="InterPro" id="IPR039426">
    <property type="entry name" value="TonB-dep_rcpt-like"/>
</dbReference>
<dbReference type="GO" id="GO:0015344">
    <property type="term" value="F:siderophore uptake transmembrane transporter activity"/>
    <property type="evidence" value="ECO:0007669"/>
    <property type="project" value="TreeGrafter"/>
</dbReference>